<proteinExistence type="predicted"/>
<protein>
    <recommendedName>
        <fullName evidence="4">CRAL-TRIO domain-containing protein</fullName>
    </recommendedName>
</protein>
<sequence>MMHNKKMDQLSETSILINDKNQIQKKYSFTQLSIVREEDDNQIIINQEYENDKQSDISDFDIIESNNDNINELNKEHICQETSLSVLSTADLLRERLAFITGGTCNKSPILTFPDNPQMELTQDKYKKLVSYLTQVPSENERQLGFVIIIDRRSDRWMTVKSIMAYIEVK</sequence>
<evidence type="ECO:0008006" key="4">
    <source>
        <dbReference type="Google" id="ProtNLM"/>
    </source>
</evidence>
<accession>A0A819BGN7</accession>
<evidence type="ECO:0000313" key="2">
    <source>
        <dbReference type="EMBL" id="CAF3801593.1"/>
    </source>
</evidence>
<dbReference type="AlphaFoldDB" id="A0A819BGN7"/>
<comment type="caution">
    <text evidence="2">The sequence shown here is derived from an EMBL/GenBank/DDBJ whole genome shotgun (WGS) entry which is preliminary data.</text>
</comment>
<gene>
    <name evidence="2" type="ORF">FNK824_LOCUS15039</name>
</gene>
<organism evidence="2 3">
    <name type="scientific">Rotaria sordida</name>
    <dbReference type="NCBI Taxonomy" id="392033"/>
    <lineage>
        <taxon>Eukaryota</taxon>
        <taxon>Metazoa</taxon>
        <taxon>Spiralia</taxon>
        <taxon>Gnathifera</taxon>
        <taxon>Rotifera</taxon>
        <taxon>Eurotatoria</taxon>
        <taxon>Bdelloidea</taxon>
        <taxon>Philodinida</taxon>
        <taxon>Philodinidae</taxon>
        <taxon>Rotaria</taxon>
    </lineage>
</organism>
<keyword evidence="1" id="KW-0344">Guanine-nucleotide releasing factor</keyword>
<evidence type="ECO:0000256" key="1">
    <source>
        <dbReference type="ARBA" id="ARBA00022658"/>
    </source>
</evidence>
<dbReference type="EMBL" id="CAJOBE010002132">
    <property type="protein sequence ID" value="CAF3801593.1"/>
    <property type="molecule type" value="Genomic_DNA"/>
</dbReference>
<evidence type="ECO:0000313" key="3">
    <source>
        <dbReference type="Proteomes" id="UP000663874"/>
    </source>
</evidence>
<dbReference type="GO" id="GO:0005737">
    <property type="term" value="C:cytoplasm"/>
    <property type="evidence" value="ECO:0007669"/>
    <property type="project" value="TreeGrafter"/>
</dbReference>
<reference evidence="2" key="1">
    <citation type="submission" date="2021-02" db="EMBL/GenBank/DDBJ databases">
        <authorList>
            <person name="Nowell W R."/>
        </authorList>
    </citation>
    <scope>NUCLEOTIDE SEQUENCE</scope>
</reference>
<dbReference type="PANTHER" id="PTHR22826">
    <property type="entry name" value="RHO GUANINE EXCHANGE FACTOR-RELATED"/>
    <property type="match status" value="1"/>
</dbReference>
<name>A0A819BGN7_9BILA</name>
<dbReference type="Proteomes" id="UP000663874">
    <property type="component" value="Unassembled WGS sequence"/>
</dbReference>
<dbReference type="InterPro" id="IPR051336">
    <property type="entry name" value="RhoGEF_Guanine_NuclExch_SF"/>
</dbReference>
<dbReference type="PANTHER" id="PTHR22826:SF211">
    <property type="entry name" value="LD43457P"/>
    <property type="match status" value="1"/>
</dbReference>
<dbReference type="GO" id="GO:0005085">
    <property type="term" value="F:guanyl-nucleotide exchange factor activity"/>
    <property type="evidence" value="ECO:0007669"/>
    <property type="project" value="UniProtKB-KW"/>
</dbReference>